<organism evidence="7 8">
    <name type="scientific">Yanshouia hominis</name>
    <dbReference type="NCBI Taxonomy" id="2763673"/>
    <lineage>
        <taxon>Bacteria</taxon>
        <taxon>Bacillati</taxon>
        <taxon>Bacillota</taxon>
        <taxon>Clostridia</taxon>
        <taxon>Eubacteriales</taxon>
        <taxon>Oscillospiraceae</taxon>
        <taxon>Yanshouia</taxon>
    </lineage>
</organism>
<dbReference type="Gene3D" id="1.10.150.130">
    <property type="match status" value="1"/>
</dbReference>
<keyword evidence="4" id="KW-0238">DNA-binding</keyword>
<dbReference type="RefSeq" id="WP_262400740.1">
    <property type="nucleotide sequence ID" value="NZ_JACRTB010000026.1"/>
</dbReference>
<evidence type="ECO:0000259" key="6">
    <source>
        <dbReference type="PROSITE" id="PS51898"/>
    </source>
</evidence>
<evidence type="ECO:0000256" key="5">
    <source>
        <dbReference type="ARBA" id="ARBA00023172"/>
    </source>
</evidence>
<dbReference type="SUPFAM" id="SSF56349">
    <property type="entry name" value="DNA breaking-rejoining enzymes"/>
    <property type="match status" value="1"/>
</dbReference>
<sequence>MDEVTLQGYETLAECHILPYFDKTKIRLIDVTRTTLQTYINEKREHGRMDGKGGLSTASLRLHKNILYQTLKGAVRDGLIATNPCEFVSLPQANRHENGFYTVEQLNRLFDAIKEESLSPLVKITALYGLRRSEALGLKWDSIDFEANSLTIRHTVAKVKTAVEKDKTKNASSYRSFPLTKEAANLFRAIKEQEKENQKLFGKEYCRNDYIFKWVDGRPFSTDYVSKRFNSLLKKHELPHIRFHDLRHSCASFLIAMGYSLKDVQEWLGHSDIKMTANVYAHLDISRKIGIASQLEQPFQEVG</sequence>
<comment type="similarity">
    <text evidence="2">Belongs to the 'phage' integrase family.</text>
</comment>
<dbReference type="Proteomes" id="UP000658131">
    <property type="component" value="Unassembled WGS sequence"/>
</dbReference>
<dbReference type="CDD" id="cd01189">
    <property type="entry name" value="INT_ICEBs1_C_like"/>
    <property type="match status" value="1"/>
</dbReference>
<evidence type="ECO:0000256" key="3">
    <source>
        <dbReference type="ARBA" id="ARBA00022908"/>
    </source>
</evidence>
<keyword evidence="3" id="KW-0229">DNA integration</keyword>
<accession>A0ABR7NLJ3</accession>
<dbReference type="InterPro" id="IPR010998">
    <property type="entry name" value="Integrase_recombinase_N"/>
</dbReference>
<dbReference type="InterPro" id="IPR004107">
    <property type="entry name" value="Integrase_SAM-like_N"/>
</dbReference>
<comment type="caution">
    <text evidence="7">The sequence shown here is derived from an EMBL/GenBank/DDBJ whole genome shotgun (WGS) entry which is preliminary data.</text>
</comment>
<dbReference type="Gene3D" id="1.10.443.10">
    <property type="entry name" value="Intergrase catalytic core"/>
    <property type="match status" value="1"/>
</dbReference>
<dbReference type="PANTHER" id="PTHR30349">
    <property type="entry name" value="PHAGE INTEGRASE-RELATED"/>
    <property type="match status" value="1"/>
</dbReference>
<dbReference type="InterPro" id="IPR050090">
    <property type="entry name" value="Tyrosine_recombinase_XerCD"/>
</dbReference>
<dbReference type="PANTHER" id="PTHR30349:SF64">
    <property type="entry name" value="PROPHAGE INTEGRASE INTD-RELATED"/>
    <property type="match status" value="1"/>
</dbReference>
<name>A0ABR7NLJ3_9FIRM</name>
<dbReference type="EMBL" id="JACRTB010000026">
    <property type="protein sequence ID" value="MBC8577277.1"/>
    <property type="molecule type" value="Genomic_DNA"/>
</dbReference>
<evidence type="ECO:0000256" key="2">
    <source>
        <dbReference type="ARBA" id="ARBA00008857"/>
    </source>
</evidence>
<keyword evidence="8" id="KW-1185">Reference proteome</keyword>
<dbReference type="Pfam" id="PF14659">
    <property type="entry name" value="Phage_int_SAM_3"/>
    <property type="match status" value="1"/>
</dbReference>
<comment type="function">
    <text evidence="1">Site-specific tyrosine recombinase, which acts by catalyzing the cutting and rejoining of the recombining DNA molecules.</text>
</comment>
<evidence type="ECO:0000313" key="8">
    <source>
        <dbReference type="Proteomes" id="UP000658131"/>
    </source>
</evidence>
<dbReference type="InterPro" id="IPR002104">
    <property type="entry name" value="Integrase_catalytic"/>
</dbReference>
<evidence type="ECO:0000256" key="4">
    <source>
        <dbReference type="ARBA" id="ARBA00023125"/>
    </source>
</evidence>
<proteinExistence type="inferred from homology"/>
<evidence type="ECO:0000313" key="7">
    <source>
        <dbReference type="EMBL" id="MBC8577277.1"/>
    </source>
</evidence>
<reference evidence="7 8" key="1">
    <citation type="submission" date="2020-08" db="EMBL/GenBank/DDBJ databases">
        <title>Genome public.</title>
        <authorList>
            <person name="Liu C."/>
            <person name="Sun Q."/>
        </authorList>
    </citation>
    <scope>NUCLEOTIDE SEQUENCE [LARGE SCALE GENOMIC DNA]</scope>
    <source>
        <strain evidence="7 8">BX1</strain>
    </source>
</reference>
<keyword evidence="5" id="KW-0233">DNA recombination</keyword>
<dbReference type="InterPro" id="IPR011010">
    <property type="entry name" value="DNA_brk_join_enz"/>
</dbReference>
<protein>
    <submittedName>
        <fullName evidence="7">Site-specific integrase</fullName>
    </submittedName>
</protein>
<feature type="domain" description="Tyr recombinase" evidence="6">
    <location>
        <begin position="96"/>
        <end position="293"/>
    </location>
</feature>
<evidence type="ECO:0000256" key="1">
    <source>
        <dbReference type="ARBA" id="ARBA00003283"/>
    </source>
</evidence>
<gene>
    <name evidence="7" type="ORF">H8717_12770</name>
</gene>
<dbReference type="Pfam" id="PF00589">
    <property type="entry name" value="Phage_integrase"/>
    <property type="match status" value="1"/>
</dbReference>
<dbReference type="PROSITE" id="PS51898">
    <property type="entry name" value="TYR_RECOMBINASE"/>
    <property type="match status" value="1"/>
</dbReference>
<dbReference type="InterPro" id="IPR013762">
    <property type="entry name" value="Integrase-like_cat_sf"/>
</dbReference>